<feature type="domain" description="Excalibur calcium-binding" evidence="3">
    <location>
        <begin position="27"/>
        <end position="64"/>
    </location>
</feature>
<dbReference type="Proteomes" id="UP001165287">
    <property type="component" value="Unassembled WGS sequence"/>
</dbReference>
<keyword evidence="1" id="KW-0472">Membrane</keyword>
<feature type="chain" id="PRO_5045365130" evidence="2">
    <location>
        <begin position="24"/>
        <end position="131"/>
    </location>
</feature>
<evidence type="ECO:0000313" key="4">
    <source>
        <dbReference type="EMBL" id="MBZ5752604.1"/>
    </source>
</evidence>
<dbReference type="RefSeq" id="WP_224141056.1">
    <property type="nucleotide sequence ID" value="NZ_JAIQUM010000061.1"/>
</dbReference>
<evidence type="ECO:0000259" key="3">
    <source>
        <dbReference type="Pfam" id="PF05901"/>
    </source>
</evidence>
<keyword evidence="5" id="KW-1185">Reference proteome</keyword>
<feature type="signal peptide" evidence="2">
    <location>
        <begin position="1"/>
        <end position="23"/>
    </location>
</feature>
<comment type="caution">
    <text evidence="4">The sequence shown here is derived from an EMBL/GenBank/DDBJ whole genome shotgun (WGS) entry which is preliminary data.</text>
</comment>
<dbReference type="InterPro" id="IPR008613">
    <property type="entry name" value="Excalibur_Ca-bd_domain"/>
</dbReference>
<sequence length="131" mass="14177">MKQLLSLLTICLLVLGFTSPSFAQEDKDCGHFSTWKEAQHFYNTNDPGNDPHDLDRDGDGIVCETLAGFDVNYEAGTPLGDATTDTTDPTNDEGAGLAETATYYPVGVTIGLIVGTIGLFLLLFKRRTTIE</sequence>
<name>A0ABS7UXE8_9BACI</name>
<organism evidence="4 5">
    <name type="scientific">Metabacillus rhizolycopersici</name>
    <dbReference type="NCBI Taxonomy" id="2875709"/>
    <lineage>
        <taxon>Bacteria</taxon>
        <taxon>Bacillati</taxon>
        <taxon>Bacillota</taxon>
        <taxon>Bacilli</taxon>
        <taxon>Bacillales</taxon>
        <taxon>Bacillaceae</taxon>
        <taxon>Metabacillus</taxon>
    </lineage>
</organism>
<reference evidence="4" key="1">
    <citation type="submission" date="2024-05" db="EMBL/GenBank/DDBJ databases">
        <title>Metabacillus sp. nov., isolated from the rhizosphere soil of tomato plants.</title>
        <authorList>
            <person name="Ma R."/>
        </authorList>
    </citation>
    <scope>NUCLEOTIDE SEQUENCE</scope>
    <source>
        <strain evidence="4">DBTR6</strain>
    </source>
</reference>
<evidence type="ECO:0000256" key="2">
    <source>
        <dbReference type="SAM" id="SignalP"/>
    </source>
</evidence>
<protein>
    <submittedName>
        <fullName evidence="4">Excalibur calcium-binding domain-containing protein</fullName>
    </submittedName>
</protein>
<feature type="transmembrane region" description="Helical" evidence="1">
    <location>
        <begin position="103"/>
        <end position="124"/>
    </location>
</feature>
<keyword evidence="2" id="KW-0732">Signal</keyword>
<evidence type="ECO:0000256" key="1">
    <source>
        <dbReference type="SAM" id="Phobius"/>
    </source>
</evidence>
<dbReference type="Pfam" id="PF05901">
    <property type="entry name" value="Excalibur"/>
    <property type="match status" value="1"/>
</dbReference>
<proteinExistence type="predicted"/>
<accession>A0ABS7UXE8</accession>
<dbReference type="EMBL" id="JAIQUM010000061">
    <property type="protein sequence ID" value="MBZ5752604.1"/>
    <property type="molecule type" value="Genomic_DNA"/>
</dbReference>
<keyword evidence="1" id="KW-0812">Transmembrane</keyword>
<gene>
    <name evidence="4" type="ORF">K9V48_20765</name>
</gene>
<keyword evidence="1" id="KW-1133">Transmembrane helix</keyword>
<evidence type="ECO:0000313" key="5">
    <source>
        <dbReference type="Proteomes" id="UP001165287"/>
    </source>
</evidence>